<sequence>MPKEDSTSPITPSGPRLQSDDVGLAHFAKPPPRRNQRRSSNKCFVYTLAPIVILRTAFLGFALTVCIKTPKLRLRHIDVKSLNYSTATSFSAPSSASPVGEAVLWNTNFGGRRVGARERLRVTVKMEVRSSELVANIDRSRSLASNVSSNIA</sequence>
<keyword evidence="2" id="KW-0472">Membrane</keyword>
<evidence type="ECO:0000256" key="2">
    <source>
        <dbReference type="SAM" id="Phobius"/>
    </source>
</evidence>
<comment type="caution">
    <text evidence="3">The sequence shown here is derived from an EMBL/GenBank/DDBJ whole genome shotgun (WGS) entry which is preliminary data.</text>
</comment>
<evidence type="ECO:0000256" key="1">
    <source>
        <dbReference type="SAM" id="MobiDB-lite"/>
    </source>
</evidence>
<feature type="transmembrane region" description="Helical" evidence="2">
    <location>
        <begin position="43"/>
        <end position="65"/>
    </location>
</feature>
<organism evidence="3 4">
    <name type="scientific">Eucalyptus globulus</name>
    <name type="common">Tasmanian blue gum</name>
    <dbReference type="NCBI Taxonomy" id="34317"/>
    <lineage>
        <taxon>Eukaryota</taxon>
        <taxon>Viridiplantae</taxon>
        <taxon>Streptophyta</taxon>
        <taxon>Embryophyta</taxon>
        <taxon>Tracheophyta</taxon>
        <taxon>Spermatophyta</taxon>
        <taxon>Magnoliopsida</taxon>
        <taxon>eudicotyledons</taxon>
        <taxon>Gunneridae</taxon>
        <taxon>Pentapetalae</taxon>
        <taxon>rosids</taxon>
        <taxon>malvids</taxon>
        <taxon>Myrtales</taxon>
        <taxon>Myrtaceae</taxon>
        <taxon>Myrtoideae</taxon>
        <taxon>Eucalypteae</taxon>
        <taxon>Eucalyptus</taxon>
    </lineage>
</organism>
<evidence type="ECO:0000313" key="4">
    <source>
        <dbReference type="Proteomes" id="UP001634007"/>
    </source>
</evidence>
<dbReference type="Proteomes" id="UP001634007">
    <property type="component" value="Unassembled WGS sequence"/>
</dbReference>
<protein>
    <submittedName>
        <fullName evidence="3">Uncharacterized protein</fullName>
    </submittedName>
</protein>
<keyword evidence="2" id="KW-1133">Transmembrane helix</keyword>
<accession>A0ABD3JYR9</accession>
<dbReference type="EMBL" id="JBJKBG010000007">
    <property type="protein sequence ID" value="KAL3731001.1"/>
    <property type="molecule type" value="Genomic_DNA"/>
</dbReference>
<feature type="region of interest" description="Disordered" evidence="1">
    <location>
        <begin position="1"/>
        <end position="39"/>
    </location>
</feature>
<dbReference type="AlphaFoldDB" id="A0ABD3JYR9"/>
<proteinExistence type="predicted"/>
<keyword evidence="2" id="KW-0812">Transmembrane</keyword>
<gene>
    <name evidence="3" type="ORF">ACJRO7_027947</name>
</gene>
<name>A0ABD3JYR9_EUCGL</name>
<evidence type="ECO:0000313" key="3">
    <source>
        <dbReference type="EMBL" id="KAL3731001.1"/>
    </source>
</evidence>
<keyword evidence="4" id="KW-1185">Reference proteome</keyword>
<reference evidence="3 4" key="1">
    <citation type="submission" date="2024-11" db="EMBL/GenBank/DDBJ databases">
        <title>Chromosome-level genome assembly of Eucalyptus globulus Labill. provides insights into its genome evolution.</title>
        <authorList>
            <person name="Li X."/>
        </authorList>
    </citation>
    <scope>NUCLEOTIDE SEQUENCE [LARGE SCALE GENOMIC DNA]</scope>
    <source>
        <strain evidence="3">CL2024</strain>
        <tissue evidence="3">Fresh tender leaves</tissue>
    </source>
</reference>